<evidence type="ECO:0000256" key="4">
    <source>
        <dbReference type="ARBA" id="ARBA00022801"/>
    </source>
</evidence>
<accession>A0A225SP70</accession>
<dbReference type="PROSITE" id="PS51462">
    <property type="entry name" value="NUDIX"/>
    <property type="match status" value="1"/>
</dbReference>
<dbReference type="Gene3D" id="3.90.79.10">
    <property type="entry name" value="Nucleoside Triphosphate Pyrophosphohydrolase"/>
    <property type="match status" value="1"/>
</dbReference>
<proteinExistence type="predicted"/>
<dbReference type="Proteomes" id="UP000214747">
    <property type="component" value="Unassembled WGS sequence"/>
</dbReference>
<dbReference type="InterPro" id="IPR045121">
    <property type="entry name" value="CoAse"/>
</dbReference>
<dbReference type="SUPFAM" id="SSF55811">
    <property type="entry name" value="Nudix"/>
    <property type="match status" value="1"/>
</dbReference>
<dbReference type="InterPro" id="IPR015797">
    <property type="entry name" value="NUDIX_hydrolase-like_dom_sf"/>
</dbReference>
<evidence type="ECO:0000256" key="6">
    <source>
        <dbReference type="ARBA" id="ARBA00023211"/>
    </source>
</evidence>
<protein>
    <submittedName>
        <fullName evidence="8">Coenzyme A pyrophosphatase</fullName>
    </submittedName>
</protein>
<gene>
    <name evidence="8" type="ORF">CEJ45_19585</name>
</gene>
<keyword evidence="6" id="KW-0464">Manganese</keyword>
<dbReference type="PANTHER" id="PTHR12992:SF11">
    <property type="entry name" value="MITOCHONDRIAL COENZYME A DIPHOSPHATASE NUDT8"/>
    <property type="match status" value="1"/>
</dbReference>
<evidence type="ECO:0000256" key="5">
    <source>
        <dbReference type="ARBA" id="ARBA00022842"/>
    </source>
</evidence>
<evidence type="ECO:0000256" key="1">
    <source>
        <dbReference type="ARBA" id="ARBA00001936"/>
    </source>
</evidence>
<evidence type="ECO:0000259" key="7">
    <source>
        <dbReference type="PROSITE" id="PS51462"/>
    </source>
</evidence>
<dbReference type="GO" id="GO:0046872">
    <property type="term" value="F:metal ion binding"/>
    <property type="evidence" value="ECO:0007669"/>
    <property type="project" value="UniProtKB-KW"/>
</dbReference>
<evidence type="ECO:0000256" key="3">
    <source>
        <dbReference type="ARBA" id="ARBA00022723"/>
    </source>
</evidence>
<evidence type="ECO:0000313" key="8">
    <source>
        <dbReference type="EMBL" id="OWY32898.1"/>
    </source>
</evidence>
<dbReference type="AlphaFoldDB" id="A0A225SP70"/>
<organism evidence="8 9">
    <name type="scientific">Herbaspirillum aquaticum</name>
    <dbReference type="NCBI Taxonomy" id="568783"/>
    <lineage>
        <taxon>Bacteria</taxon>
        <taxon>Pseudomonadati</taxon>
        <taxon>Pseudomonadota</taxon>
        <taxon>Betaproteobacteria</taxon>
        <taxon>Burkholderiales</taxon>
        <taxon>Oxalobacteraceae</taxon>
        <taxon>Herbaspirillum</taxon>
    </lineage>
</organism>
<dbReference type="NCBIfam" id="NF007980">
    <property type="entry name" value="PRK10707.1"/>
    <property type="match status" value="1"/>
</dbReference>
<dbReference type="CDD" id="cd03426">
    <property type="entry name" value="NUDIX_CoAse_Nudt7"/>
    <property type="match status" value="1"/>
</dbReference>
<comment type="cofactor">
    <cofactor evidence="1">
        <name>Mn(2+)</name>
        <dbReference type="ChEBI" id="CHEBI:29035"/>
    </cofactor>
</comment>
<keyword evidence="5" id="KW-0460">Magnesium</keyword>
<dbReference type="RefSeq" id="WP_034332353.1">
    <property type="nucleotide sequence ID" value="NZ_JARJFG010000023.1"/>
</dbReference>
<comment type="cofactor">
    <cofactor evidence="2">
        <name>Mg(2+)</name>
        <dbReference type="ChEBI" id="CHEBI:18420"/>
    </cofactor>
</comment>
<dbReference type="EMBL" id="NJGV01000022">
    <property type="protein sequence ID" value="OWY32898.1"/>
    <property type="molecule type" value="Genomic_DNA"/>
</dbReference>
<dbReference type="PANTHER" id="PTHR12992">
    <property type="entry name" value="NUDIX HYDROLASE"/>
    <property type="match status" value="1"/>
</dbReference>
<comment type="caution">
    <text evidence="8">The sequence shown here is derived from an EMBL/GenBank/DDBJ whole genome shotgun (WGS) entry which is preliminary data.</text>
</comment>
<dbReference type="Pfam" id="PF00293">
    <property type="entry name" value="NUDIX"/>
    <property type="match status" value="1"/>
</dbReference>
<keyword evidence="3" id="KW-0479">Metal-binding</keyword>
<sequence length="223" mass="25017">MASFDPVNLPVDAVAGESALEAARLNADWLRQRFADPPRWEPEHSGDQMARLAESKGRFRLASVLIPIVLREEGMTVLFTQRTADLKDHAGQISFPGGRREDYDGSAIETALRETEEEIGLARQHIEVIGSLPDYFTGTGYRVTPVAGLIQPPFEAVGDPREVAEIFEVPLAFLMDGLNHQRRSVELPAPVGRRSFYTMPYDRYFIWGATAGMLRNLFHFLRS</sequence>
<dbReference type="GO" id="GO:0010945">
    <property type="term" value="F:coenzyme A diphosphatase activity"/>
    <property type="evidence" value="ECO:0007669"/>
    <property type="project" value="InterPro"/>
</dbReference>
<evidence type="ECO:0000256" key="2">
    <source>
        <dbReference type="ARBA" id="ARBA00001946"/>
    </source>
</evidence>
<reference evidence="8 9" key="1">
    <citation type="journal article" date="2010" name="Int. J. Syst. Evol. Microbiol.">
        <title>Reclassification of Herbaspirillum putei as a later heterotypic synonym of Herbaspirillum huttiense, with the description of H. huttiense subsp. huttiense subsp. nov. and H. huttiense subsp. putei subsp. nov., comb. nov., and description of Herbaspirillum aquaticum sp. nov.</title>
        <authorList>
            <person name="Dobritsa A.P."/>
            <person name="Reddy M.C."/>
            <person name="Samadpour M."/>
        </authorList>
    </citation>
    <scope>NUCLEOTIDE SEQUENCE [LARGE SCALE GENOMIC DNA]</scope>
    <source>
        <strain evidence="8 9">IEH 4430</strain>
    </source>
</reference>
<keyword evidence="9" id="KW-1185">Reference proteome</keyword>
<feature type="domain" description="Nudix hydrolase" evidence="7">
    <location>
        <begin position="59"/>
        <end position="191"/>
    </location>
</feature>
<name>A0A225SP70_9BURK</name>
<keyword evidence="4" id="KW-0378">Hydrolase</keyword>
<evidence type="ECO:0000313" key="9">
    <source>
        <dbReference type="Proteomes" id="UP000214747"/>
    </source>
</evidence>
<dbReference type="InterPro" id="IPR000086">
    <property type="entry name" value="NUDIX_hydrolase_dom"/>
</dbReference>